<accession>A0A9P8T747</accession>
<gene>
    <name evidence="2" type="ORF">WICMUC_005307</name>
</gene>
<reference evidence="2" key="2">
    <citation type="submission" date="2021-01" db="EMBL/GenBank/DDBJ databases">
        <authorList>
            <person name="Schikora-Tamarit M.A."/>
        </authorList>
    </citation>
    <scope>NUCLEOTIDE SEQUENCE</scope>
    <source>
        <strain evidence="2">CBS6341</strain>
    </source>
</reference>
<feature type="transmembrane region" description="Helical" evidence="1">
    <location>
        <begin position="73"/>
        <end position="95"/>
    </location>
</feature>
<evidence type="ECO:0000256" key="1">
    <source>
        <dbReference type="SAM" id="Phobius"/>
    </source>
</evidence>
<dbReference type="Proteomes" id="UP000769528">
    <property type="component" value="Unassembled WGS sequence"/>
</dbReference>
<proteinExistence type="predicted"/>
<sequence>MVIRFPGTIEFTKITTGFNSQFEHLLSIFIYYSKMQFKSVVIALASVAAVQAANSSNASNHSNGTTTSVSTGAAASNAMGAGVFGAAVAAGVAFLL</sequence>
<organism evidence="2 3">
    <name type="scientific">Wickerhamomyces mucosus</name>
    <dbReference type="NCBI Taxonomy" id="1378264"/>
    <lineage>
        <taxon>Eukaryota</taxon>
        <taxon>Fungi</taxon>
        <taxon>Dikarya</taxon>
        <taxon>Ascomycota</taxon>
        <taxon>Saccharomycotina</taxon>
        <taxon>Saccharomycetes</taxon>
        <taxon>Phaffomycetales</taxon>
        <taxon>Wickerhamomycetaceae</taxon>
        <taxon>Wickerhamomyces</taxon>
    </lineage>
</organism>
<protein>
    <submittedName>
        <fullName evidence="2">Uncharacterized protein</fullName>
    </submittedName>
</protein>
<dbReference type="AlphaFoldDB" id="A0A9P8T747"/>
<keyword evidence="1" id="KW-0812">Transmembrane</keyword>
<keyword evidence="3" id="KW-1185">Reference proteome</keyword>
<name>A0A9P8T747_9ASCO</name>
<dbReference type="EMBL" id="JAEUBF010001380">
    <property type="protein sequence ID" value="KAH3667775.1"/>
    <property type="molecule type" value="Genomic_DNA"/>
</dbReference>
<keyword evidence="1" id="KW-0472">Membrane</keyword>
<evidence type="ECO:0000313" key="2">
    <source>
        <dbReference type="EMBL" id="KAH3667775.1"/>
    </source>
</evidence>
<evidence type="ECO:0000313" key="3">
    <source>
        <dbReference type="Proteomes" id="UP000769528"/>
    </source>
</evidence>
<keyword evidence="1" id="KW-1133">Transmembrane helix</keyword>
<reference evidence="2" key="1">
    <citation type="journal article" date="2021" name="Open Biol.">
        <title>Shared evolutionary footprints suggest mitochondrial oxidative damage underlies multiple complex I losses in fungi.</title>
        <authorList>
            <person name="Schikora-Tamarit M.A."/>
            <person name="Marcet-Houben M."/>
            <person name="Nosek J."/>
            <person name="Gabaldon T."/>
        </authorList>
    </citation>
    <scope>NUCLEOTIDE SEQUENCE</scope>
    <source>
        <strain evidence="2">CBS6341</strain>
    </source>
</reference>
<comment type="caution">
    <text evidence="2">The sequence shown here is derived from an EMBL/GenBank/DDBJ whole genome shotgun (WGS) entry which is preliminary data.</text>
</comment>